<evidence type="ECO:0000256" key="1">
    <source>
        <dbReference type="ARBA" id="ARBA00022714"/>
    </source>
</evidence>
<dbReference type="InterPro" id="IPR042216">
    <property type="entry name" value="MitoNEET_CISD"/>
</dbReference>
<accession>A0ABW9ZRZ9</accession>
<protein>
    <recommendedName>
        <fullName evidence="5">Iron-binding zinc finger CDGSH type domain-containing protein</fullName>
    </recommendedName>
</protein>
<dbReference type="Proteomes" id="UP000753802">
    <property type="component" value="Unassembled WGS sequence"/>
</dbReference>
<dbReference type="EMBL" id="JAACJS010000002">
    <property type="protein sequence ID" value="NCI48838.1"/>
    <property type="molecule type" value="Genomic_DNA"/>
</dbReference>
<dbReference type="Gene3D" id="3.40.5.90">
    <property type="entry name" value="CDGSH iron-sulfur domain, mitoNEET-type"/>
    <property type="match status" value="1"/>
</dbReference>
<keyword evidence="7" id="KW-1185">Reference proteome</keyword>
<reference evidence="6 7" key="1">
    <citation type="submission" date="2020-01" db="EMBL/GenBank/DDBJ databases">
        <title>Genome analysis.</title>
        <authorList>
            <person name="Wu S."/>
            <person name="Wang G."/>
        </authorList>
    </citation>
    <scope>NUCLEOTIDE SEQUENCE [LARGE SCALE GENOMIC DNA]</scope>
    <source>
        <strain evidence="6 7">SYL130</strain>
    </source>
</reference>
<dbReference type="RefSeq" id="WP_161817147.1">
    <property type="nucleotide sequence ID" value="NZ_JAACJS010000002.1"/>
</dbReference>
<feature type="domain" description="Iron-binding zinc finger CDGSH type" evidence="5">
    <location>
        <begin position="99"/>
        <end position="148"/>
    </location>
</feature>
<dbReference type="SMART" id="SM00704">
    <property type="entry name" value="ZnF_CDGSH"/>
    <property type="match status" value="1"/>
</dbReference>
<evidence type="ECO:0000259" key="5">
    <source>
        <dbReference type="SMART" id="SM00704"/>
    </source>
</evidence>
<evidence type="ECO:0000256" key="3">
    <source>
        <dbReference type="ARBA" id="ARBA00023004"/>
    </source>
</evidence>
<dbReference type="InterPro" id="IPR018967">
    <property type="entry name" value="FeS-contain_CDGSH-typ"/>
</dbReference>
<sequence length="149" mass="16446">MPITTKKYSNGEITVVWKPDTCIHSRICWTQLRQVFDPTKRPWITMEGTDTEKIIEQVRKCPSGALSYFRNEEEGGEGSTGNNVVKEAAEILNIKITPNGPILVNTDCRITHSDGTEEIKKGTTALCRCGASAKKPYCDGTHNAIGFQG</sequence>
<keyword evidence="2" id="KW-0479">Metal-binding</keyword>
<dbReference type="Pfam" id="PF09360">
    <property type="entry name" value="zf-CDGSH"/>
    <property type="match status" value="1"/>
</dbReference>
<gene>
    <name evidence="6" type="ORF">GWC95_02820</name>
</gene>
<dbReference type="Pfam" id="PF06902">
    <property type="entry name" value="Fer4_19"/>
    <property type="match status" value="1"/>
</dbReference>
<name>A0ABW9ZRZ9_9BACT</name>
<evidence type="ECO:0000256" key="4">
    <source>
        <dbReference type="ARBA" id="ARBA00023014"/>
    </source>
</evidence>
<keyword evidence="1" id="KW-0001">2Fe-2S</keyword>
<organism evidence="6 7">
    <name type="scientific">Sediminibacterium roseum</name>
    <dbReference type="NCBI Taxonomy" id="1978412"/>
    <lineage>
        <taxon>Bacteria</taxon>
        <taxon>Pseudomonadati</taxon>
        <taxon>Bacteroidota</taxon>
        <taxon>Chitinophagia</taxon>
        <taxon>Chitinophagales</taxon>
        <taxon>Chitinophagaceae</taxon>
        <taxon>Sediminibacterium</taxon>
    </lineage>
</organism>
<evidence type="ECO:0000256" key="2">
    <source>
        <dbReference type="ARBA" id="ARBA00022723"/>
    </source>
</evidence>
<evidence type="ECO:0000313" key="6">
    <source>
        <dbReference type="EMBL" id="NCI48838.1"/>
    </source>
</evidence>
<keyword evidence="4" id="KW-0411">Iron-sulfur</keyword>
<dbReference type="InterPro" id="IPR010693">
    <property type="entry name" value="Divergent_4Fe-4S_mono-cluster"/>
</dbReference>
<evidence type="ECO:0000313" key="7">
    <source>
        <dbReference type="Proteomes" id="UP000753802"/>
    </source>
</evidence>
<proteinExistence type="predicted"/>
<comment type="caution">
    <text evidence="6">The sequence shown here is derived from an EMBL/GenBank/DDBJ whole genome shotgun (WGS) entry which is preliminary data.</text>
</comment>
<keyword evidence="3" id="KW-0408">Iron</keyword>